<protein>
    <submittedName>
        <fullName evidence="2">Uncharacterized protein</fullName>
    </submittedName>
</protein>
<dbReference type="Proteomes" id="UP000070700">
    <property type="component" value="Unassembled WGS sequence"/>
</dbReference>
<dbReference type="AlphaFoldDB" id="A0A194XQ30"/>
<dbReference type="EMBL" id="KQ947406">
    <property type="protein sequence ID" value="KUJ22266.1"/>
    <property type="molecule type" value="Genomic_DNA"/>
</dbReference>
<evidence type="ECO:0000313" key="3">
    <source>
        <dbReference type="Proteomes" id="UP000070700"/>
    </source>
</evidence>
<keyword evidence="3" id="KW-1185">Reference proteome</keyword>
<organism evidence="2 3">
    <name type="scientific">Mollisia scopiformis</name>
    <name type="common">Conifer needle endophyte fungus</name>
    <name type="synonym">Phialocephala scopiformis</name>
    <dbReference type="NCBI Taxonomy" id="149040"/>
    <lineage>
        <taxon>Eukaryota</taxon>
        <taxon>Fungi</taxon>
        <taxon>Dikarya</taxon>
        <taxon>Ascomycota</taxon>
        <taxon>Pezizomycotina</taxon>
        <taxon>Leotiomycetes</taxon>
        <taxon>Helotiales</taxon>
        <taxon>Mollisiaceae</taxon>
        <taxon>Mollisia</taxon>
    </lineage>
</organism>
<gene>
    <name evidence="2" type="ORF">LY89DRAFT_728428</name>
</gene>
<accession>A0A194XQ30</accession>
<dbReference type="GeneID" id="28828988"/>
<proteinExistence type="predicted"/>
<feature type="region of interest" description="Disordered" evidence="1">
    <location>
        <begin position="55"/>
        <end position="107"/>
    </location>
</feature>
<dbReference type="InParanoid" id="A0A194XQ30"/>
<dbReference type="RefSeq" id="XP_018076621.1">
    <property type="nucleotide sequence ID" value="XM_018219262.1"/>
</dbReference>
<dbReference type="KEGG" id="psco:LY89DRAFT_728428"/>
<feature type="compositionally biased region" description="Polar residues" evidence="1">
    <location>
        <begin position="122"/>
        <end position="132"/>
    </location>
</feature>
<feature type="region of interest" description="Disordered" evidence="1">
    <location>
        <begin position="121"/>
        <end position="164"/>
    </location>
</feature>
<reference evidence="2 3" key="1">
    <citation type="submission" date="2015-10" db="EMBL/GenBank/DDBJ databases">
        <title>Full genome of DAOMC 229536 Phialocephala scopiformis, a fungal endophyte of spruce producing the potent anti-insectan compound rugulosin.</title>
        <authorList>
            <consortium name="DOE Joint Genome Institute"/>
            <person name="Walker A.K."/>
            <person name="Frasz S.L."/>
            <person name="Seifert K.A."/>
            <person name="Miller J.D."/>
            <person name="Mondo S.J."/>
            <person name="Labutti K."/>
            <person name="Lipzen A."/>
            <person name="Dockter R."/>
            <person name="Kennedy M."/>
            <person name="Grigoriev I.V."/>
            <person name="Spatafora J.W."/>
        </authorList>
    </citation>
    <scope>NUCLEOTIDE SEQUENCE [LARGE SCALE GENOMIC DNA]</scope>
    <source>
        <strain evidence="2 3">CBS 120377</strain>
    </source>
</reference>
<name>A0A194XQ30_MOLSC</name>
<sequence length="179" mass="19996">MPPIIHETYFDSRACSAARYPSEAPEFEPHVEEIQQHFVASTEYGSYRRDAIHKVEGAKRTASSDNEEARNRSRPRRKSNKVSDITPPPTDIAAARKSSIEHKRRPSWQLKRMSPYFGFLRRSSSSTQSDLGTVTYDPTVESPESTNEESLEQTGAGSGGVLGDVSLSFDKVVSEISRM</sequence>
<evidence type="ECO:0000256" key="1">
    <source>
        <dbReference type="SAM" id="MobiDB-lite"/>
    </source>
</evidence>
<evidence type="ECO:0000313" key="2">
    <source>
        <dbReference type="EMBL" id="KUJ22266.1"/>
    </source>
</evidence>